<dbReference type="PROSITE" id="PS52019">
    <property type="entry name" value="PKS_MFAS_DH"/>
    <property type="match status" value="1"/>
</dbReference>
<feature type="domain" description="Carrier" evidence="8">
    <location>
        <begin position="2336"/>
        <end position="2413"/>
    </location>
</feature>
<dbReference type="SUPFAM" id="SSF55048">
    <property type="entry name" value="Probable ACP-binding domain of malonyl-CoA ACP transacylase"/>
    <property type="match status" value="1"/>
</dbReference>
<dbReference type="GO" id="GO:0006633">
    <property type="term" value="P:fatty acid biosynthetic process"/>
    <property type="evidence" value="ECO:0007669"/>
    <property type="project" value="InterPro"/>
</dbReference>
<reference evidence="11 12" key="1">
    <citation type="submission" date="2015-01" db="EMBL/GenBank/DDBJ databases">
        <title>The Genome Sequence of Fonsecaea multimorphosa CBS 102226.</title>
        <authorList>
            <consortium name="The Broad Institute Genomics Platform"/>
            <person name="Cuomo C."/>
            <person name="de Hoog S."/>
            <person name="Gorbushina A."/>
            <person name="Stielow B."/>
            <person name="Teixiera M."/>
            <person name="Abouelleil A."/>
            <person name="Chapman S.B."/>
            <person name="Priest M."/>
            <person name="Young S.K."/>
            <person name="Wortman J."/>
            <person name="Nusbaum C."/>
            <person name="Birren B."/>
        </authorList>
    </citation>
    <scope>NUCLEOTIDE SEQUENCE [LARGE SCALE GENOMIC DNA]</scope>
    <source>
        <strain evidence="11 12">CBS 102226</strain>
    </source>
</reference>
<dbReference type="SMART" id="SM00823">
    <property type="entry name" value="PKS_PP"/>
    <property type="match status" value="1"/>
</dbReference>
<dbReference type="InterPro" id="IPR050091">
    <property type="entry name" value="PKS_NRPS_Biosynth_Enz"/>
</dbReference>
<feature type="region of interest" description="N-terminal hotdog fold" evidence="6">
    <location>
        <begin position="942"/>
        <end position="1071"/>
    </location>
</feature>
<evidence type="ECO:0000256" key="6">
    <source>
        <dbReference type="PROSITE-ProRule" id="PRU01363"/>
    </source>
</evidence>
<evidence type="ECO:0000313" key="12">
    <source>
        <dbReference type="Proteomes" id="UP000053411"/>
    </source>
</evidence>
<feature type="region of interest" description="C-terminal hotdog fold" evidence="6">
    <location>
        <begin position="1102"/>
        <end position="1259"/>
    </location>
</feature>
<evidence type="ECO:0000256" key="1">
    <source>
        <dbReference type="ARBA" id="ARBA00022450"/>
    </source>
</evidence>
<dbReference type="InterPro" id="IPR020841">
    <property type="entry name" value="PKS_Beta-ketoAc_synthase_dom"/>
</dbReference>
<dbReference type="InterPro" id="IPR020843">
    <property type="entry name" value="ER"/>
</dbReference>
<dbReference type="SMART" id="SM00829">
    <property type="entry name" value="PKS_ER"/>
    <property type="match status" value="1"/>
</dbReference>
<feature type="active site" description="Proton donor; for dehydratase activity" evidence="6">
    <location>
        <position position="1168"/>
    </location>
</feature>
<evidence type="ECO:0000313" key="11">
    <source>
        <dbReference type="EMBL" id="KIX96006.1"/>
    </source>
</evidence>
<keyword evidence="5" id="KW-0511">Multifunctional enzyme</keyword>
<keyword evidence="12" id="KW-1185">Reference proteome</keyword>
<evidence type="ECO:0000256" key="7">
    <source>
        <dbReference type="SAM" id="MobiDB-lite"/>
    </source>
</evidence>
<dbReference type="CDD" id="cd00833">
    <property type="entry name" value="PKS"/>
    <property type="match status" value="1"/>
</dbReference>
<dbReference type="InterPro" id="IPR049551">
    <property type="entry name" value="PKS_DH_C"/>
</dbReference>
<dbReference type="PROSITE" id="PS00012">
    <property type="entry name" value="PHOSPHOPANTETHEINE"/>
    <property type="match status" value="1"/>
</dbReference>
<dbReference type="InterPro" id="IPR057326">
    <property type="entry name" value="KR_dom"/>
</dbReference>
<dbReference type="SMART" id="SM00827">
    <property type="entry name" value="PKS_AT"/>
    <property type="match status" value="1"/>
</dbReference>
<dbReference type="InterPro" id="IPR006162">
    <property type="entry name" value="Ppantetheine_attach_site"/>
</dbReference>
<dbReference type="InterPro" id="IPR014030">
    <property type="entry name" value="Ketoacyl_synth_N"/>
</dbReference>
<dbReference type="EMBL" id="KN848079">
    <property type="protein sequence ID" value="KIX96006.1"/>
    <property type="molecule type" value="Genomic_DNA"/>
</dbReference>
<dbReference type="InterPro" id="IPR013968">
    <property type="entry name" value="PKS_KR"/>
</dbReference>
<dbReference type="PANTHER" id="PTHR43775:SF29">
    <property type="entry name" value="ASPERFURANONE POLYKETIDE SYNTHASE AFOG-RELATED"/>
    <property type="match status" value="1"/>
</dbReference>
<dbReference type="Proteomes" id="UP000053411">
    <property type="component" value="Unassembled WGS sequence"/>
</dbReference>
<dbReference type="Pfam" id="PF00698">
    <property type="entry name" value="Acyl_transf_1"/>
    <property type="match status" value="1"/>
</dbReference>
<dbReference type="Gene3D" id="3.40.50.720">
    <property type="entry name" value="NAD(P)-binding Rossmann-like Domain"/>
    <property type="match status" value="1"/>
</dbReference>
<dbReference type="InterPro" id="IPR016036">
    <property type="entry name" value="Malonyl_transacylase_ACP-bd"/>
</dbReference>
<dbReference type="InterPro" id="IPR020806">
    <property type="entry name" value="PKS_PP-bd"/>
</dbReference>
<keyword evidence="1" id="KW-0596">Phosphopantetheine</keyword>
<proteinExistence type="predicted"/>
<dbReference type="InterPro" id="IPR020807">
    <property type="entry name" value="PKS_DH"/>
</dbReference>
<sequence length="2439" mass="263915">MGSCSDTSSPVMPEDIAVVGLSCRFSGGATDPSKFWDLLYERRSGYSKVPSDRFNVDAFHHASGEKAHTLRTAGGHFLQCDPAEFDAPFFGITSNEAKAIDPAARMLLEVTYEAFENAGLPTESLKGSDTSCYVGCFTRDFHEMQMRDAEASATYAVTGTGFSLLSNRVSWFFDLRGPSLTLDTACSSSLVGLHLACQGLRSRESTVAVVSGTNLILSPDLSIFLGNLGMLSKDGLSRAFADGTTGYGRGEGIATLILKRVSDAVRDGDSIRAVIRGSGVNQDGHTKGITVPNSEAQASLIRSTYQAAGLDLHETGYFEAHGTGTAVGDPLELAAVAKTVAGSRRDGKLYIGSVKSNIGHTEGAAGIAGVIKSILMLEHDTILPNIHFERPNPRIPFDDWNMVVPIQPIPWPSGSKKRVSVNSFGYGGTNAHVIIDSAAEYLSSRGITKLPSLGNTRKQMLFLFSAQSKPALERMQTVYQTYLATHPSQKNQPIKESSEYLERLAFTLGGRRSQFEWQAYAIGSSLEEVNENIGTTTFMPVHASSKPQLNFIFTGQGAQWARMGIELLRYPVFRDSAVAADRFMKDKLGCKWSVIEEMQRDELTSKVSFAEFSQPLCSVLQVALVDLLASWGINPVGVVGHSSGEIGAAYACGALTAQDAWTIAYFRGQFCSDMSRDLKLRGSMMAVGCSRGAAEKYVAKVTRGRLVVACVNSPESMTISGDEPAIDEMLETLKAESVFARKLKVENAYHSHHMELIASKYLYSISHIKPKNSAAASDQVVMASSVTGNIIQHADLGPEYWVKNLVSPVLFSDAVSVMLTNVKRRRRAQTAQPTARFLLELGPHAALQGPVRQILSTLTAQVKNVTYKSVISRGKDACITAVDAAGSLFTHGVPVSIHIVNGITSSHEPLKDLPSYPWNRAVKYWSEPRQSKEYRLREHGRHDLLGAPVIGFDKHSNLRWRNFLRQKDNPWMKDHVVSGTVVYPAAGILAMPIEALRQIADKDRTVESIQLKDVRIGKAIVVPDTAYGLESVLCLHKRMDGWFDFSVQTCEENEDLVENATGVVGICYQRESVPSDERWSKDKDFVTEALRNEYALCKGTCNNHVEPAAFYLQTDQIGLSYGPSFQALASIAIGSQYRCHWELSIPDTKAAMPAQTQSDHLIHPTTLDVLIHSLFAALGGNNTFQIEKAALPVAFDSITVAATMINDPGTQLHGFSRARNAAPDMVVAEVFAWSDGGKDTPCVQIRGMQCKELPGGRSSGSAKSDKGDLKAPCAVPVLKPDLDLCNRPDLIKFVRSRASWQELASATESTDGDCEQQGTLEAGVCKIVDLLAHKNPELAMLQVGGSSSTLVSSLLAVLTTGPADGGRFTRLTVADADLDDVKLMESQYNEWKPKVNFVPLRLDLDAAEQGLHDDSFDLIVVTPDQAPYLQGGSLLNIVMGLLREQGKLVVMESVWGDPFAATPPSPTSRRRRSSAASGASMRNRRRPSVSSLESTIEIPFGDDEESFDEALSITTKPVPETELTQLETIYVLQPANAGAEVTELCELTCGRLVASGLPAQIVSWPPNVKDLESKVVLCLLEVEESILMDISATDFDVLRKIVLQSSSLVWVANGLNPTTGVALGYLRSIKSENLNLQMRYLLIKDDTCGAAELAAAITKVATNISLEREYHLVNGQLCISRLVPEGKISQMLSHEIRPRQYETMRLEDSKIGLRLVQGQSDKVKSFAFTANNEVLLSADEVEVEIKAISVNHQSKQASQQSMKDIGGIVKAVGKDCSRLMIGDPVFGCYVGEYGTTCRTKEILCHRLPSGTSFAEAAAWPTPFAVAYRSLHGIHPVREGQSVLIQGAASAVGQAALQLASSSNVTVFATAKSADDSRLIENLGVESAHVLDENASDLELLTLEINPRKFDMILITSSLGDKLSQLCRSLAPNGVLFNVTGSTGLELATIDAKPFEMGCTFSTINIEQLVKGNPAVMAEMLAKLAGLMADTIMQPINPLIQFSADCVADAFEFEEQRSDIGRVVLMFKPRDLITVFPSVIHPLVLSAEATYVVVGGLGGLGRSITRLLVEHGAKHLALLSRSGPRSPNAIVLVDELGKAGVVTKVYACDVSDKIAMTKVIADCTAELPPIKGVIQSASVLQDSIYENMTHDQWSTSIRPKVHGSMLLHELLPEDMDFFVMLSSISGIVGNRGQANYAAGNTFEDALAHWRLSQGLPAVAIDLGLMVGIGMIAERGGYTTIRKSDAAELDEDDFRAILRAAISGYYGATPIGAQLIVGIPSGGTLKQAGLDEPFYYDDPRFALLKRYDTEKVSGGDSSGTASADQIEMKLAQCTSLPEAARLISGALCETLARGLQTTIENIDYAKPLHTYGVDSLMAVEIRTWVSQKLKAEITLFEVLSGGTIAMLAAKIASSSKLVPGGLDPTARRASLEAFSLRRGSV</sequence>
<evidence type="ECO:0000256" key="4">
    <source>
        <dbReference type="ARBA" id="ARBA00023002"/>
    </source>
</evidence>
<name>A0A0D2IG19_9EURO</name>
<dbReference type="InterPro" id="IPR009081">
    <property type="entry name" value="PP-bd_ACP"/>
</dbReference>
<dbReference type="GO" id="GO:0031177">
    <property type="term" value="F:phosphopantetheine binding"/>
    <property type="evidence" value="ECO:0007669"/>
    <property type="project" value="InterPro"/>
</dbReference>
<feature type="region of interest" description="Disordered" evidence="7">
    <location>
        <begin position="1459"/>
        <end position="1495"/>
    </location>
</feature>
<dbReference type="GO" id="GO:0004312">
    <property type="term" value="F:fatty acid synthase activity"/>
    <property type="evidence" value="ECO:0007669"/>
    <property type="project" value="TreeGrafter"/>
</dbReference>
<dbReference type="PROSITE" id="PS52004">
    <property type="entry name" value="KS3_2"/>
    <property type="match status" value="1"/>
</dbReference>
<feature type="domain" description="Ketosynthase family 3 (KS3)" evidence="9">
    <location>
        <begin position="13"/>
        <end position="437"/>
    </location>
</feature>
<dbReference type="InterPro" id="IPR001227">
    <property type="entry name" value="Ac_transferase_dom_sf"/>
</dbReference>
<dbReference type="OrthoDB" id="329835at2759"/>
<dbReference type="InterPro" id="IPR042104">
    <property type="entry name" value="PKS_dehydratase_sf"/>
</dbReference>
<dbReference type="Pfam" id="PF23297">
    <property type="entry name" value="ACP_SdgA_C"/>
    <property type="match status" value="1"/>
</dbReference>
<dbReference type="Pfam" id="PF14765">
    <property type="entry name" value="PS-DH"/>
    <property type="match status" value="1"/>
</dbReference>
<dbReference type="GeneID" id="27714007"/>
<dbReference type="GO" id="GO:0044550">
    <property type="term" value="P:secondary metabolite biosynthetic process"/>
    <property type="evidence" value="ECO:0007669"/>
    <property type="project" value="UniProtKB-ARBA"/>
</dbReference>
<evidence type="ECO:0000256" key="2">
    <source>
        <dbReference type="ARBA" id="ARBA00022553"/>
    </source>
</evidence>
<evidence type="ECO:0000256" key="5">
    <source>
        <dbReference type="ARBA" id="ARBA00023268"/>
    </source>
</evidence>
<organism evidence="11 12">
    <name type="scientific">Fonsecaea multimorphosa CBS 102226</name>
    <dbReference type="NCBI Taxonomy" id="1442371"/>
    <lineage>
        <taxon>Eukaryota</taxon>
        <taxon>Fungi</taxon>
        <taxon>Dikarya</taxon>
        <taxon>Ascomycota</taxon>
        <taxon>Pezizomycotina</taxon>
        <taxon>Eurotiomycetes</taxon>
        <taxon>Chaetothyriomycetidae</taxon>
        <taxon>Chaetothyriales</taxon>
        <taxon>Herpotrichiellaceae</taxon>
        <taxon>Fonsecaea</taxon>
    </lineage>
</organism>
<dbReference type="SUPFAM" id="SSF47336">
    <property type="entry name" value="ACP-like"/>
    <property type="match status" value="1"/>
</dbReference>
<dbReference type="SUPFAM" id="SSF51735">
    <property type="entry name" value="NAD(P)-binding Rossmann-fold domains"/>
    <property type="match status" value="2"/>
</dbReference>
<dbReference type="Pfam" id="PF00109">
    <property type="entry name" value="ketoacyl-synt"/>
    <property type="match status" value="1"/>
</dbReference>
<dbReference type="Gene3D" id="3.40.47.10">
    <property type="match status" value="1"/>
</dbReference>
<dbReference type="SMART" id="SM00822">
    <property type="entry name" value="PKS_KR"/>
    <property type="match status" value="1"/>
</dbReference>
<dbReference type="Pfam" id="PF02801">
    <property type="entry name" value="Ketoacyl-synt_C"/>
    <property type="match status" value="1"/>
</dbReference>
<keyword evidence="3" id="KW-0808">Transferase</keyword>
<dbReference type="Gene3D" id="3.90.180.10">
    <property type="entry name" value="Medium-chain alcohol dehydrogenases, catalytic domain"/>
    <property type="match status" value="1"/>
</dbReference>
<dbReference type="Gene3D" id="1.10.1200.10">
    <property type="entry name" value="ACP-like"/>
    <property type="match status" value="1"/>
</dbReference>
<dbReference type="InterPro" id="IPR032821">
    <property type="entry name" value="PKS_assoc"/>
</dbReference>
<dbReference type="InterPro" id="IPR016039">
    <property type="entry name" value="Thiolase-like"/>
</dbReference>
<dbReference type="Gene3D" id="3.10.129.110">
    <property type="entry name" value="Polyketide synthase dehydratase"/>
    <property type="match status" value="1"/>
</dbReference>
<dbReference type="Pfam" id="PF16197">
    <property type="entry name" value="KAsynt_C_assoc"/>
    <property type="match status" value="1"/>
</dbReference>
<evidence type="ECO:0000259" key="10">
    <source>
        <dbReference type="PROSITE" id="PS52019"/>
    </source>
</evidence>
<gene>
    <name evidence="11" type="ORF">Z520_08261</name>
</gene>
<dbReference type="GO" id="GO:0004315">
    <property type="term" value="F:3-oxoacyl-[acyl-carrier-protein] synthase activity"/>
    <property type="evidence" value="ECO:0007669"/>
    <property type="project" value="InterPro"/>
</dbReference>
<dbReference type="InterPro" id="IPR036736">
    <property type="entry name" value="ACP-like_sf"/>
</dbReference>
<dbReference type="PROSITE" id="PS00606">
    <property type="entry name" value="KS3_1"/>
    <property type="match status" value="1"/>
</dbReference>
<dbReference type="Gene3D" id="3.40.366.10">
    <property type="entry name" value="Malonyl-Coenzyme A Acyl Carrier Protein, domain 2"/>
    <property type="match status" value="1"/>
</dbReference>
<dbReference type="CDD" id="cd05195">
    <property type="entry name" value="enoyl_red"/>
    <property type="match status" value="1"/>
</dbReference>
<protein>
    <submittedName>
        <fullName evidence="11">Uncharacterized protein</fullName>
    </submittedName>
</protein>
<evidence type="ECO:0000259" key="9">
    <source>
        <dbReference type="PROSITE" id="PS52004"/>
    </source>
</evidence>
<dbReference type="Pfam" id="PF21089">
    <property type="entry name" value="PKS_DH_N"/>
    <property type="match status" value="1"/>
</dbReference>
<feature type="domain" description="PKS/mFAS DH" evidence="10">
    <location>
        <begin position="942"/>
        <end position="1259"/>
    </location>
</feature>
<dbReference type="InterPro" id="IPR018201">
    <property type="entry name" value="Ketoacyl_synth_AS"/>
</dbReference>
<dbReference type="InterPro" id="IPR011032">
    <property type="entry name" value="GroES-like_sf"/>
</dbReference>
<keyword evidence="4" id="KW-0560">Oxidoreductase</keyword>
<dbReference type="VEuPathDB" id="FungiDB:Z520_08261"/>
<dbReference type="SMART" id="SM00825">
    <property type="entry name" value="PKS_KS"/>
    <property type="match status" value="1"/>
</dbReference>
<dbReference type="SMART" id="SM00826">
    <property type="entry name" value="PKS_DH"/>
    <property type="match status" value="1"/>
</dbReference>
<dbReference type="SUPFAM" id="SSF50129">
    <property type="entry name" value="GroES-like"/>
    <property type="match status" value="1"/>
</dbReference>
<dbReference type="InterPro" id="IPR036291">
    <property type="entry name" value="NAD(P)-bd_dom_sf"/>
</dbReference>
<dbReference type="GO" id="GO:0016491">
    <property type="term" value="F:oxidoreductase activity"/>
    <property type="evidence" value="ECO:0007669"/>
    <property type="project" value="UniProtKB-KW"/>
</dbReference>
<dbReference type="RefSeq" id="XP_016630129.1">
    <property type="nucleotide sequence ID" value="XM_016778758.1"/>
</dbReference>
<accession>A0A0D2IG19</accession>
<dbReference type="SUPFAM" id="SSF52151">
    <property type="entry name" value="FabD/lysophospholipase-like"/>
    <property type="match status" value="1"/>
</dbReference>
<evidence type="ECO:0000256" key="3">
    <source>
        <dbReference type="ARBA" id="ARBA00022679"/>
    </source>
</evidence>
<dbReference type="SUPFAM" id="SSF53901">
    <property type="entry name" value="Thiolase-like"/>
    <property type="match status" value="1"/>
</dbReference>
<dbReference type="InterPro" id="IPR014043">
    <property type="entry name" value="Acyl_transferase_dom"/>
</dbReference>
<dbReference type="PANTHER" id="PTHR43775">
    <property type="entry name" value="FATTY ACID SYNTHASE"/>
    <property type="match status" value="1"/>
</dbReference>
<dbReference type="InterPro" id="IPR016035">
    <property type="entry name" value="Acyl_Trfase/lysoPLipase"/>
</dbReference>
<evidence type="ECO:0000259" key="8">
    <source>
        <dbReference type="PROSITE" id="PS50075"/>
    </source>
</evidence>
<dbReference type="STRING" id="1442371.A0A0D2IG19"/>
<dbReference type="InterPro" id="IPR049900">
    <property type="entry name" value="PKS_mFAS_DH"/>
</dbReference>
<keyword evidence="2" id="KW-0597">Phosphoprotein</keyword>
<dbReference type="InterPro" id="IPR049552">
    <property type="entry name" value="PKS_DH_N"/>
</dbReference>
<dbReference type="InterPro" id="IPR014031">
    <property type="entry name" value="Ketoacyl_synth_C"/>
</dbReference>
<dbReference type="PROSITE" id="PS50075">
    <property type="entry name" value="CARRIER"/>
    <property type="match status" value="1"/>
</dbReference>
<dbReference type="Pfam" id="PF08659">
    <property type="entry name" value="KR"/>
    <property type="match status" value="1"/>
</dbReference>
<feature type="active site" description="Proton acceptor; for dehydratase activity" evidence="6">
    <location>
        <position position="975"/>
    </location>
</feature>